<evidence type="ECO:0000256" key="1">
    <source>
        <dbReference type="SAM" id="MobiDB-lite"/>
    </source>
</evidence>
<comment type="caution">
    <text evidence="3">The sequence shown here is derived from an EMBL/GenBank/DDBJ whole genome shotgun (WGS) entry which is preliminary data.</text>
</comment>
<feature type="compositionally biased region" description="Polar residues" evidence="1">
    <location>
        <begin position="1"/>
        <end position="11"/>
    </location>
</feature>
<dbReference type="AlphaFoldDB" id="A0A0L6UE50"/>
<evidence type="ECO:0000313" key="3">
    <source>
        <dbReference type="EMBL" id="KNZ46090.1"/>
    </source>
</evidence>
<dbReference type="VEuPathDB" id="FungiDB:VP01_756g7"/>
<protein>
    <submittedName>
        <fullName evidence="3">Uncharacterized protein</fullName>
    </submittedName>
</protein>
<evidence type="ECO:0000313" key="4">
    <source>
        <dbReference type="Proteomes" id="UP000037035"/>
    </source>
</evidence>
<feature type="transmembrane region" description="Helical" evidence="2">
    <location>
        <begin position="58"/>
        <end position="79"/>
    </location>
</feature>
<evidence type="ECO:0000256" key="2">
    <source>
        <dbReference type="SAM" id="Phobius"/>
    </source>
</evidence>
<dbReference type="EMBL" id="LAVV01013016">
    <property type="protein sequence ID" value="KNZ46090.1"/>
    <property type="molecule type" value="Genomic_DNA"/>
</dbReference>
<organism evidence="3 4">
    <name type="scientific">Puccinia sorghi</name>
    <dbReference type="NCBI Taxonomy" id="27349"/>
    <lineage>
        <taxon>Eukaryota</taxon>
        <taxon>Fungi</taxon>
        <taxon>Dikarya</taxon>
        <taxon>Basidiomycota</taxon>
        <taxon>Pucciniomycotina</taxon>
        <taxon>Pucciniomycetes</taxon>
        <taxon>Pucciniales</taxon>
        <taxon>Pucciniaceae</taxon>
        <taxon>Puccinia</taxon>
    </lineage>
</organism>
<feature type="compositionally biased region" description="Polar residues" evidence="1">
    <location>
        <begin position="22"/>
        <end position="31"/>
    </location>
</feature>
<feature type="region of interest" description="Disordered" evidence="1">
    <location>
        <begin position="1"/>
        <end position="31"/>
    </location>
</feature>
<accession>A0A0L6UE50</accession>
<sequence>MASRTLEQQNGMGKFHNHHTQKPVNSIVSSPTLDTQTYPYLERDELEHNLPTAVKPNLYLLFNWLMILLGGRKVSLYTFMIRDLLVRKGLPDCWAFTCSLAHQYFC</sequence>
<name>A0A0L6UE50_9BASI</name>
<gene>
    <name evidence="3" type="ORF">VP01_756g7</name>
</gene>
<keyword evidence="2" id="KW-1133">Transmembrane helix</keyword>
<keyword evidence="2" id="KW-0812">Transmembrane</keyword>
<keyword evidence="2" id="KW-0472">Membrane</keyword>
<keyword evidence="4" id="KW-1185">Reference proteome</keyword>
<reference evidence="3 4" key="1">
    <citation type="submission" date="2015-08" db="EMBL/GenBank/DDBJ databases">
        <title>Next Generation Sequencing and Analysis of the Genome of Puccinia sorghi L Schw, the Causal Agent of Maize Common Rust.</title>
        <authorList>
            <person name="Rochi L."/>
            <person name="Burguener G."/>
            <person name="Darino M."/>
            <person name="Turjanski A."/>
            <person name="Kreff E."/>
            <person name="Dieguez M.J."/>
            <person name="Sacco F."/>
        </authorList>
    </citation>
    <scope>NUCLEOTIDE SEQUENCE [LARGE SCALE GENOMIC DNA]</scope>
    <source>
        <strain evidence="3 4">RO10H11247</strain>
    </source>
</reference>
<proteinExistence type="predicted"/>
<dbReference type="Proteomes" id="UP000037035">
    <property type="component" value="Unassembled WGS sequence"/>
</dbReference>